<accession>A0A9B0LY93</accession>
<organism evidence="1 2">
    <name type="scientific">Odobenus rosmarus divergens</name>
    <name type="common">Pacific walrus</name>
    <dbReference type="NCBI Taxonomy" id="9708"/>
    <lineage>
        <taxon>Eukaryota</taxon>
        <taxon>Metazoa</taxon>
        <taxon>Chordata</taxon>
        <taxon>Craniata</taxon>
        <taxon>Vertebrata</taxon>
        <taxon>Euteleostomi</taxon>
        <taxon>Mammalia</taxon>
        <taxon>Eutheria</taxon>
        <taxon>Laurasiatheria</taxon>
        <taxon>Carnivora</taxon>
        <taxon>Caniformia</taxon>
        <taxon>Pinnipedia</taxon>
        <taxon>Odobenidae</taxon>
        <taxon>Odobenus</taxon>
    </lineage>
</organism>
<dbReference type="RefSeq" id="XP_004415102.1">
    <property type="nucleotide sequence ID" value="XM_004415045.1"/>
</dbReference>
<proteinExistence type="predicted"/>
<sequence length="236" mass="24336">MPFLAFLLGQPGPQRWASPCPGPLGPWDAHPSPTSAGCPFSLAWPAHCHPWKLPSLPLSLMQQVGSSCLRCCTLKPSPPLGSCLLCPCSSIIPSPLAQGCSPPTRGRGLAFTSGILLLQKRGPLGFLAASCSAVSPPSTPSVGEEQGEGAQSSFAFLRAGLHTPVCGAGLCLSSLCPGSSPPSPLQPVCDSQPWCATPRGPQPAFPQSHSGDQGAGVVPPMAPWTVMESWSCRAPR</sequence>
<name>A0A9B0LY93_ODORO</name>
<protein>
    <submittedName>
        <fullName evidence="2">Uncharacterized protein LOC101384031</fullName>
    </submittedName>
</protein>
<dbReference type="Proteomes" id="UP000245340">
    <property type="component" value="Unplaced"/>
</dbReference>
<gene>
    <name evidence="2" type="primary">LOC101384031</name>
</gene>
<dbReference type="AlphaFoldDB" id="A0A9B0LY93"/>
<reference evidence="2" key="1">
    <citation type="submission" date="2025-08" db="UniProtKB">
        <authorList>
            <consortium name="RefSeq"/>
        </authorList>
    </citation>
    <scope>IDENTIFICATION</scope>
</reference>
<keyword evidence="1" id="KW-1185">Reference proteome</keyword>
<evidence type="ECO:0000313" key="1">
    <source>
        <dbReference type="Proteomes" id="UP000245340"/>
    </source>
</evidence>
<evidence type="ECO:0000313" key="2">
    <source>
        <dbReference type="RefSeq" id="XP_004415102.1"/>
    </source>
</evidence>